<dbReference type="Gene3D" id="3.40.30.10">
    <property type="entry name" value="Glutaredoxin"/>
    <property type="match status" value="1"/>
</dbReference>
<dbReference type="PIRSF" id="PIRSF006402">
    <property type="entry name" value="UCP006402_thioredoxin"/>
    <property type="match status" value="1"/>
</dbReference>
<name>C0QA78_DESAH</name>
<organism evidence="3 4">
    <name type="scientific">Desulforapulum autotrophicum (strain ATCC 43914 / DSM 3382 / VKM B-1955 / HRM2)</name>
    <name type="common">Desulfobacterium autotrophicum</name>
    <dbReference type="NCBI Taxonomy" id="177437"/>
    <lineage>
        <taxon>Bacteria</taxon>
        <taxon>Pseudomonadati</taxon>
        <taxon>Thermodesulfobacteriota</taxon>
        <taxon>Desulfobacteria</taxon>
        <taxon>Desulfobacterales</taxon>
        <taxon>Desulfobacteraceae</taxon>
        <taxon>Desulforapulum</taxon>
    </lineage>
</organism>
<dbReference type="EMBL" id="CP001087">
    <property type="protein sequence ID" value="ACN14663.1"/>
    <property type="molecule type" value="Genomic_DNA"/>
</dbReference>
<dbReference type="eggNOG" id="COG1331">
    <property type="taxonomic scope" value="Bacteria"/>
</dbReference>
<protein>
    <recommendedName>
        <fullName evidence="2">Spermatogenesis-associated protein 20-like TRX domain-containing protein</fullName>
    </recommendedName>
</protein>
<accession>C0QA78</accession>
<feature type="domain" description="Spermatogenesis-associated protein 20-like TRX" evidence="2">
    <location>
        <begin position="63"/>
        <end position="226"/>
    </location>
</feature>
<dbReference type="Gene3D" id="1.50.10.20">
    <property type="match status" value="1"/>
</dbReference>
<dbReference type="SUPFAM" id="SSF52833">
    <property type="entry name" value="Thioredoxin-like"/>
    <property type="match status" value="1"/>
</dbReference>
<proteinExistence type="predicted"/>
<dbReference type="HOGENOM" id="CLU_014051_4_1_7"/>
<dbReference type="InterPro" id="IPR036249">
    <property type="entry name" value="Thioredoxin-like_sf"/>
</dbReference>
<dbReference type="InterPro" id="IPR004879">
    <property type="entry name" value="Ssp411-like_TRX"/>
</dbReference>
<dbReference type="CDD" id="cd02955">
    <property type="entry name" value="SSP411"/>
    <property type="match status" value="1"/>
</dbReference>
<dbReference type="GO" id="GO:0005975">
    <property type="term" value="P:carbohydrate metabolic process"/>
    <property type="evidence" value="ECO:0007669"/>
    <property type="project" value="InterPro"/>
</dbReference>
<dbReference type="PANTHER" id="PTHR42899:SF1">
    <property type="entry name" value="SPERMATOGENESIS-ASSOCIATED PROTEIN 20"/>
    <property type="match status" value="1"/>
</dbReference>
<evidence type="ECO:0000259" key="2">
    <source>
        <dbReference type="Pfam" id="PF03190"/>
    </source>
</evidence>
<dbReference type="STRING" id="177437.HRM2_15540"/>
<dbReference type="OrthoDB" id="9762614at2"/>
<dbReference type="SUPFAM" id="SSF48208">
    <property type="entry name" value="Six-hairpin glycosidases"/>
    <property type="match status" value="1"/>
</dbReference>
<dbReference type="AlphaFoldDB" id="C0QA78"/>
<keyword evidence="4" id="KW-1185">Reference proteome</keyword>
<reference evidence="3 4" key="1">
    <citation type="journal article" date="2009" name="Environ. Microbiol.">
        <title>Genome sequence of Desulfobacterium autotrophicum HRM2, a marine sulfate reducer oxidizing organic carbon completely to carbon dioxide.</title>
        <authorList>
            <person name="Strittmatter A.W."/>
            <person name="Liesegang H."/>
            <person name="Rabus R."/>
            <person name="Decker I."/>
            <person name="Amann J."/>
            <person name="Andres S."/>
            <person name="Henne A."/>
            <person name="Fricke W.F."/>
            <person name="Martinez-Arias R."/>
            <person name="Bartels D."/>
            <person name="Goesmann A."/>
            <person name="Krause L."/>
            <person name="Puehler A."/>
            <person name="Klenk H.P."/>
            <person name="Richter M."/>
            <person name="Schuler M."/>
            <person name="Gloeckner F.O."/>
            <person name="Meyerdierks A."/>
            <person name="Gottschalk G."/>
            <person name="Amann R."/>
        </authorList>
    </citation>
    <scope>NUCLEOTIDE SEQUENCE [LARGE SCALE GENOMIC DNA]</scope>
    <source>
        <strain evidence="4">ATCC 43914 / DSM 3382 / HRM2</strain>
    </source>
</reference>
<dbReference type="InterPro" id="IPR008928">
    <property type="entry name" value="6-hairpin_glycosidase_sf"/>
</dbReference>
<dbReference type="RefSeq" id="WP_015903450.1">
    <property type="nucleotide sequence ID" value="NC_012108.1"/>
</dbReference>
<evidence type="ECO:0000313" key="4">
    <source>
        <dbReference type="Proteomes" id="UP000000442"/>
    </source>
</evidence>
<feature type="region of interest" description="Disordered" evidence="1">
    <location>
        <begin position="1"/>
        <end position="24"/>
    </location>
</feature>
<gene>
    <name evidence="3" type="ordered locus">HRM2_15540</name>
</gene>
<sequence length="766" mass="87347">MAHTLSAAPTAKAEGPFSHIPHPGTQLYDKNLIQRLENARKVHGRTYRPRTKHLHPDGSAKYTNRLFLESSPYLLQHAHNPVNWYPWGDEAFETARKLNRPVFLSVGYATCHWCHVMEEESFENEEIARYLNENYLCVKVDREERPDIDSIYMSAVQALTGRGGWPMNVWLTCDRKPFYGGTYFPPRDGDRGADIGFLTLLEKLIQSFHAQDGRVENAGRQITAAIQQMMSPKPGTRLPGKETIQNAVSFYRQSYDSRFGGLSGSPKFPSSLPVRLLLRHNRNTFEKVKQDTNILEMIDHSLAQMAGGGMYDHVGGGFHRYSTDEHWLVPHFEKMLYDNALLAVVYLEAWQATDNADFKRVVNEILSYVIQDMTSADGAFYSATDADSITPRGHMEEGWYFTWTPEELDAILGKENSKIIKRYYSVGVTPNFEKRHILHTTKSRAETASALNITEEKLAKIIETSRELLYLERNKRPAPLRDEKVLTAWNALMISAFARAGFTLNNTVYIDQAVRAARFIMENLYIDNRLFRSYKDGKARHNAYLEDYAFFIAALIDLYEATHDIEWLKKALELDDVLKTFYEDRKNGAFFMTSSDHEALISREKPYYDNATPSGNAIAILNLLRLHSFTTDYRYKQRAEKALKFFSERLNTAPSALSEMLLAIDYYFDNPKEIIVIAPTEKPDAGDCLLETFRNLFIPNRILMVADEKQAADHAKIIPLAQGKKAINGKATAYVCENGTCKLPTSDPEVFDKQLQPDGPTLLKVS</sequence>
<dbReference type="Proteomes" id="UP000000442">
    <property type="component" value="Chromosome"/>
</dbReference>
<dbReference type="KEGG" id="dat:HRM2_15540"/>
<dbReference type="InterPro" id="IPR024705">
    <property type="entry name" value="Ssp411"/>
</dbReference>
<dbReference type="Pfam" id="PF03190">
    <property type="entry name" value="Thioredox_DsbH"/>
    <property type="match status" value="1"/>
</dbReference>
<evidence type="ECO:0000256" key="1">
    <source>
        <dbReference type="SAM" id="MobiDB-lite"/>
    </source>
</evidence>
<dbReference type="PANTHER" id="PTHR42899">
    <property type="entry name" value="SPERMATOGENESIS-ASSOCIATED PROTEIN 20"/>
    <property type="match status" value="1"/>
</dbReference>
<evidence type="ECO:0000313" key="3">
    <source>
        <dbReference type="EMBL" id="ACN14663.1"/>
    </source>
</evidence>